<keyword evidence="2" id="KW-0808">Transferase</keyword>
<evidence type="ECO:0000256" key="5">
    <source>
        <dbReference type="ARBA" id="ARBA00022840"/>
    </source>
</evidence>
<dbReference type="PANTHER" id="PTHR43085">
    <property type="entry name" value="HEXOKINASE FAMILY MEMBER"/>
    <property type="match status" value="1"/>
</dbReference>
<dbReference type="Proteomes" id="UP000027981">
    <property type="component" value="Chromosome"/>
</dbReference>
<keyword evidence="5" id="KW-0067">ATP-binding</keyword>
<dbReference type="InterPro" id="IPR050306">
    <property type="entry name" value="PfkB_Carbo_kinase"/>
</dbReference>
<evidence type="ECO:0000256" key="1">
    <source>
        <dbReference type="ARBA" id="ARBA00010688"/>
    </source>
</evidence>
<reference evidence="8" key="1">
    <citation type="submission" date="2013-06" db="EMBL/GenBank/DDBJ databases">
        <title>Complete Genome Sequence of Hyperthermophilic Palaeococcus pacificus DY20341T, Isolated from a Deep-Sea Hydrothermal Sediments.</title>
        <authorList>
            <person name="Zeng X."/>
            <person name="Shao Z."/>
        </authorList>
    </citation>
    <scope>NUCLEOTIDE SEQUENCE [LARGE SCALE GENOMIC DNA]</scope>
    <source>
        <strain evidence="8">DY20341</strain>
    </source>
</reference>
<keyword evidence="4" id="KW-0418">Kinase</keyword>
<keyword evidence="3" id="KW-0547">Nucleotide-binding</keyword>
<dbReference type="PANTHER" id="PTHR43085:SF1">
    <property type="entry name" value="PSEUDOURIDINE KINASE-RELATED"/>
    <property type="match status" value="1"/>
</dbReference>
<dbReference type="Gene3D" id="3.40.1190.20">
    <property type="match status" value="1"/>
</dbReference>
<evidence type="ECO:0000313" key="8">
    <source>
        <dbReference type="Proteomes" id="UP000027981"/>
    </source>
</evidence>
<dbReference type="SUPFAM" id="SSF53613">
    <property type="entry name" value="Ribokinase-like"/>
    <property type="match status" value="1"/>
</dbReference>
<feature type="domain" description="Carbohydrate kinase PfkB" evidence="6">
    <location>
        <begin position="1"/>
        <end position="281"/>
    </location>
</feature>
<accession>A0A075LTE9</accession>
<comment type="similarity">
    <text evidence="1">Belongs to the carbohydrate kinase PfkB family.</text>
</comment>
<dbReference type="CDD" id="cd01166">
    <property type="entry name" value="KdgK"/>
    <property type="match status" value="1"/>
</dbReference>
<evidence type="ECO:0000256" key="3">
    <source>
        <dbReference type="ARBA" id="ARBA00022741"/>
    </source>
</evidence>
<dbReference type="GO" id="GO:0016301">
    <property type="term" value="F:kinase activity"/>
    <property type="evidence" value="ECO:0007669"/>
    <property type="project" value="UniProtKB-KW"/>
</dbReference>
<dbReference type="OrthoDB" id="26949at2157"/>
<sequence length="286" mass="30982">MKDILSIGEVLVDLKIIGGKMGLHTGGSALNLSFYAEQAGAKVKFIGAIGNDFLAEHIEEELKRLNFSQRPIRVDASTTLVLIKAEGEKLTPIIYRAADRMLSYEIIDANWERAEIVHTSAFALSLEPASTAILRALERAKEEGALISVDPNYRRKIWRTWGAGKEALLKAISMADIVKPSIEDAQELFGVKTPQEALDAFKLAGAKNIILSMGGRGVIALTEENEIIKVPAKNVRVCEPTGAGDSLFGTILAKFSKGWSLKEAIEEGVKVAAKVVSRPGTLVKVD</sequence>
<dbReference type="RefSeq" id="WP_048165527.1">
    <property type="nucleotide sequence ID" value="NZ_CP006019.1"/>
</dbReference>
<dbReference type="GeneID" id="24842747"/>
<proteinExistence type="inferred from homology"/>
<dbReference type="eggNOG" id="arCOG00014">
    <property type="taxonomic scope" value="Archaea"/>
</dbReference>
<dbReference type="InterPro" id="IPR011611">
    <property type="entry name" value="PfkB_dom"/>
</dbReference>
<dbReference type="EMBL" id="CP006019">
    <property type="protein sequence ID" value="AIF70035.1"/>
    <property type="molecule type" value="Genomic_DNA"/>
</dbReference>
<evidence type="ECO:0000256" key="2">
    <source>
        <dbReference type="ARBA" id="ARBA00022679"/>
    </source>
</evidence>
<organism evidence="7 8">
    <name type="scientific">Palaeococcus pacificus DY20341</name>
    <dbReference type="NCBI Taxonomy" id="1343739"/>
    <lineage>
        <taxon>Archaea</taxon>
        <taxon>Methanobacteriati</taxon>
        <taxon>Methanobacteriota</taxon>
        <taxon>Thermococci</taxon>
        <taxon>Thermococcales</taxon>
        <taxon>Thermococcaceae</taxon>
        <taxon>Palaeococcus</taxon>
    </lineage>
</organism>
<dbReference type="GO" id="GO:0005524">
    <property type="term" value="F:ATP binding"/>
    <property type="evidence" value="ECO:0007669"/>
    <property type="project" value="UniProtKB-KW"/>
</dbReference>
<gene>
    <name evidence="7" type="ORF">PAP_08235</name>
</gene>
<keyword evidence="8" id="KW-1185">Reference proteome</keyword>
<protein>
    <recommendedName>
        <fullName evidence="6">Carbohydrate kinase PfkB domain-containing protein</fullName>
    </recommendedName>
</protein>
<reference evidence="7 8" key="2">
    <citation type="journal article" date="2015" name="Genome Announc.">
        <title>Complete Genome Sequence of Hyperthermophilic Piezophilic Archaeon Palaeococcus pacificus DY20341T, Isolated from Deep-Sea Hydrothermal Sediments.</title>
        <authorList>
            <person name="Zeng X."/>
            <person name="Jebbar M."/>
            <person name="Shao Z."/>
        </authorList>
    </citation>
    <scope>NUCLEOTIDE SEQUENCE [LARGE SCALE GENOMIC DNA]</scope>
    <source>
        <strain evidence="7 8">DY20341</strain>
    </source>
</reference>
<evidence type="ECO:0000259" key="6">
    <source>
        <dbReference type="Pfam" id="PF00294"/>
    </source>
</evidence>
<dbReference type="Pfam" id="PF00294">
    <property type="entry name" value="PfkB"/>
    <property type="match status" value="1"/>
</dbReference>
<dbReference type="KEGG" id="ppac:PAP_08235"/>
<dbReference type="HOGENOM" id="CLU_027634_2_2_2"/>
<name>A0A075LTE9_9EURY</name>
<evidence type="ECO:0000313" key="7">
    <source>
        <dbReference type="EMBL" id="AIF70035.1"/>
    </source>
</evidence>
<evidence type="ECO:0000256" key="4">
    <source>
        <dbReference type="ARBA" id="ARBA00022777"/>
    </source>
</evidence>
<dbReference type="AlphaFoldDB" id="A0A075LTE9"/>
<dbReference type="STRING" id="1343739.PAP_08235"/>
<dbReference type="InterPro" id="IPR029056">
    <property type="entry name" value="Ribokinase-like"/>
</dbReference>